<dbReference type="GO" id="GO:0006644">
    <property type="term" value="P:phospholipid metabolic process"/>
    <property type="evidence" value="ECO:0007669"/>
    <property type="project" value="InterPro"/>
</dbReference>
<comment type="cofactor">
    <cofactor evidence="14">
        <name>Ca(2+)</name>
        <dbReference type="ChEBI" id="CHEBI:29108"/>
    </cofactor>
    <text evidence="14">Binds 1 Ca(2+) ion per subunit.</text>
</comment>
<keyword evidence="10 16" id="KW-0443">Lipid metabolism</keyword>
<keyword evidence="17" id="KW-0472">Membrane</keyword>
<dbReference type="PRINTS" id="PR00389">
    <property type="entry name" value="PHPHLIPASEA2"/>
</dbReference>
<evidence type="ECO:0000256" key="12">
    <source>
        <dbReference type="ARBA" id="ARBA00023157"/>
    </source>
</evidence>
<organism evidence="19 20">
    <name type="scientific">Caerostris darwini</name>
    <dbReference type="NCBI Taxonomy" id="1538125"/>
    <lineage>
        <taxon>Eukaryota</taxon>
        <taxon>Metazoa</taxon>
        <taxon>Ecdysozoa</taxon>
        <taxon>Arthropoda</taxon>
        <taxon>Chelicerata</taxon>
        <taxon>Arachnida</taxon>
        <taxon>Araneae</taxon>
        <taxon>Araneomorphae</taxon>
        <taxon>Entelegynae</taxon>
        <taxon>Araneoidea</taxon>
        <taxon>Araneidae</taxon>
        <taxon>Caerostris</taxon>
    </lineage>
</organism>
<dbReference type="InterPro" id="IPR001211">
    <property type="entry name" value="PLA2"/>
</dbReference>
<name>A0AAV4WPA8_9ARAC</name>
<evidence type="ECO:0000256" key="3">
    <source>
        <dbReference type="ARBA" id="ARBA00009659"/>
    </source>
</evidence>
<dbReference type="PROSITE" id="PS00118">
    <property type="entry name" value="PA2_HIS"/>
    <property type="match status" value="1"/>
</dbReference>
<evidence type="ECO:0000256" key="10">
    <source>
        <dbReference type="ARBA" id="ARBA00023098"/>
    </source>
</evidence>
<keyword evidence="11" id="KW-0865">Zymogen</keyword>
<dbReference type="SUPFAM" id="SSF48619">
    <property type="entry name" value="Phospholipase A2, PLA2"/>
    <property type="match status" value="1"/>
</dbReference>
<dbReference type="InterPro" id="IPR016090">
    <property type="entry name" value="PLA2-like_dom"/>
</dbReference>
<dbReference type="GO" id="GO:0004623">
    <property type="term" value="F:phospholipase A2 activity"/>
    <property type="evidence" value="ECO:0007669"/>
    <property type="project" value="UniProtKB-EC"/>
</dbReference>
<feature type="disulfide bond" evidence="15">
    <location>
        <begin position="273"/>
        <end position="285"/>
    </location>
</feature>
<evidence type="ECO:0000256" key="1">
    <source>
        <dbReference type="ARBA" id="ARBA00001604"/>
    </source>
</evidence>
<evidence type="ECO:0000256" key="2">
    <source>
        <dbReference type="ARBA" id="ARBA00004613"/>
    </source>
</evidence>
<dbReference type="CDD" id="cd00125">
    <property type="entry name" value="PLA2c"/>
    <property type="match status" value="1"/>
</dbReference>
<evidence type="ECO:0000256" key="16">
    <source>
        <dbReference type="RuleBase" id="RU361236"/>
    </source>
</evidence>
<protein>
    <recommendedName>
        <fullName evidence="4 16">Phospholipase A2</fullName>
        <ecNumber evidence="4 16">3.1.1.4</ecNumber>
    </recommendedName>
</protein>
<keyword evidence="17" id="KW-0812">Transmembrane</keyword>
<dbReference type="Pfam" id="PF00068">
    <property type="entry name" value="Phospholip_A2_1"/>
    <property type="match status" value="1"/>
</dbReference>
<comment type="similarity">
    <text evidence="3">Belongs to the phospholipase A2 family. Group III subfamily.</text>
</comment>
<dbReference type="Gene3D" id="1.20.90.10">
    <property type="entry name" value="Phospholipase A2 domain"/>
    <property type="match status" value="1"/>
</dbReference>
<feature type="binding site" evidence="14">
    <location>
        <position position="237"/>
    </location>
    <ligand>
        <name>Ca(2+)</name>
        <dbReference type="ChEBI" id="CHEBI:29108"/>
    </ligand>
</feature>
<dbReference type="SMART" id="SM00085">
    <property type="entry name" value="PA2c"/>
    <property type="match status" value="1"/>
</dbReference>
<evidence type="ECO:0000256" key="14">
    <source>
        <dbReference type="PIRSR" id="PIRSR601211-2"/>
    </source>
</evidence>
<dbReference type="InterPro" id="IPR033113">
    <property type="entry name" value="PLA2_histidine"/>
</dbReference>
<dbReference type="PANTHER" id="PTHR11716">
    <property type="entry name" value="PHOSPHOLIPASE A2 FAMILY MEMBER"/>
    <property type="match status" value="1"/>
</dbReference>
<comment type="catalytic activity">
    <reaction evidence="1 16">
        <text>a 1,2-diacyl-sn-glycero-3-phosphocholine + H2O = a 1-acyl-sn-glycero-3-phosphocholine + a fatty acid + H(+)</text>
        <dbReference type="Rhea" id="RHEA:15801"/>
        <dbReference type="ChEBI" id="CHEBI:15377"/>
        <dbReference type="ChEBI" id="CHEBI:15378"/>
        <dbReference type="ChEBI" id="CHEBI:28868"/>
        <dbReference type="ChEBI" id="CHEBI:57643"/>
        <dbReference type="ChEBI" id="CHEBI:58168"/>
        <dbReference type="EC" id="3.1.1.4"/>
    </reaction>
</comment>
<keyword evidence="8 14" id="KW-0106">Calcium</keyword>
<evidence type="ECO:0000256" key="9">
    <source>
        <dbReference type="ARBA" id="ARBA00022963"/>
    </source>
</evidence>
<evidence type="ECO:0000256" key="7">
    <source>
        <dbReference type="ARBA" id="ARBA00022801"/>
    </source>
</evidence>
<feature type="domain" description="Phospholipase A2-like central" evidence="18">
    <location>
        <begin position="191"/>
        <end position="316"/>
    </location>
</feature>
<comment type="caution">
    <text evidence="19">The sequence shown here is derived from an EMBL/GenBank/DDBJ whole genome shotgun (WGS) entry which is preliminary data.</text>
</comment>
<sequence length="325" mass="36233">MPVQHAIHQTTVDQVSNNLSEPQEELRMFVPNSILAFRHQHDGSLTKAICGYKTSHVTPNVFKLGFIYLENKPFHAKFADVWRDTVCRCEFCTLPSSFSTSFCPLKGSALDFLIGLSWNCVFWLSRDVLRINTGDAKQNFTQAHNLFTCKGSGRMSSIASMIFLLCLGLLLISTIGDASLQKGSSIRRRRSLMNLSSMVSDITGRQSTDFVSYGNYCGLGGSGEPVDPIDECCQVHDLCYNLSSKGACRSLGEKGVYQVDYKWNKGNDGLAVCDDEKDVCKTSICMCDAVLTNCFKFNMEFYSGKNLHKLSLFELLQEANYVSEP</sequence>
<gene>
    <name evidence="19" type="ORF">CDAR_171231</name>
</gene>
<reference evidence="19 20" key="1">
    <citation type="submission" date="2021-06" db="EMBL/GenBank/DDBJ databases">
        <title>Caerostris darwini draft genome.</title>
        <authorList>
            <person name="Kono N."/>
            <person name="Arakawa K."/>
        </authorList>
    </citation>
    <scope>NUCLEOTIDE SEQUENCE [LARGE SCALE GENOMIC DNA]</scope>
</reference>
<evidence type="ECO:0000313" key="19">
    <source>
        <dbReference type="EMBL" id="GIY83684.1"/>
    </source>
</evidence>
<comment type="subcellular location">
    <subcellularLocation>
        <location evidence="2 16">Secreted</location>
    </subcellularLocation>
</comment>
<feature type="binding site" evidence="14">
    <location>
        <position position="218"/>
    </location>
    <ligand>
        <name>Ca(2+)</name>
        <dbReference type="ChEBI" id="CHEBI:29108"/>
    </ligand>
</feature>
<keyword evidence="20" id="KW-1185">Reference proteome</keyword>
<feature type="binding site" evidence="14">
    <location>
        <position position="216"/>
    </location>
    <ligand>
        <name>Ca(2+)</name>
        <dbReference type="ChEBI" id="CHEBI:29108"/>
    </ligand>
</feature>
<feature type="binding site" evidence="14">
    <location>
        <position position="220"/>
    </location>
    <ligand>
        <name>Ca(2+)</name>
        <dbReference type="ChEBI" id="CHEBI:29108"/>
    </ligand>
</feature>
<evidence type="ECO:0000256" key="11">
    <source>
        <dbReference type="ARBA" id="ARBA00023145"/>
    </source>
</evidence>
<accession>A0AAV4WPA8</accession>
<evidence type="ECO:0000256" key="8">
    <source>
        <dbReference type="ARBA" id="ARBA00022837"/>
    </source>
</evidence>
<keyword evidence="6 14" id="KW-0479">Metal-binding</keyword>
<dbReference type="AlphaFoldDB" id="A0AAV4WPA8"/>
<dbReference type="EMBL" id="BPLQ01014850">
    <property type="protein sequence ID" value="GIY83684.1"/>
    <property type="molecule type" value="Genomic_DNA"/>
</dbReference>
<dbReference type="GO" id="GO:0016042">
    <property type="term" value="P:lipid catabolic process"/>
    <property type="evidence" value="ECO:0007669"/>
    <property type="project" value="UniProtKB-KW"/>
</dbReference>
<dbReference type="Proteomes" id="UP001054837">
    <property type="component" value="Unassembled WGS sequence"/>
</dbReference>
<evidence type="ECO:0000256" key="13">
    <source>
        <dbReference type="PIRSR" id="PIRSR601211-1"/>
    </source>
</evidence>
<feature type="disulfide bond" evidence="15">
    <location>
        <begin position="248"/>
        <end position="280"/>
    </location>
</feature>
<feature type="disulfide bond" evidence="15">
    <location>
        <begin position="232"/>
        <end position="294"/>
    </location>
</feature>
<dbReference type="GO" id="GO:0005509">
    <property type="term" value="F:calcium ion binding"/>
    <property type="evidence" value="ECO:0007669"/>
    <property type="project" value="InterPro"/>
</dbReference>
<feature type="disulfide bond" evidence="15">
    <location>
        <begin position="217"/>
        <end position="233"/>
    </location>
</feature>
<evidence type="ECO:0000256" key="15">
    <source>
        <dbReference type="PIRSR" id="PIRSR601211-3"/>
    </source>
</evidence>
<dbReference type="GO" id="GO:0050482">
    <property type="term" value="P:arachidonate secretion"/>
    <property type="evidence" value="ECO:0007669"/>
    <property type="project" value="InterPro"/>
</dbReference>
<keyword evidence="7 16" id="KW-0378">Hydrolase</keyword>
<feature type="active site" evidence="13">
    <location>
        <position position="288"/>
    </location>
</feature>
<proteinExistence type="inferred from homology"/>
<dbReference type="InterPro" id="IPR036444">
    <property type="entry name" value="PLipase_A2_dom_sf"/>
</dbReference>
<dbReference type="GO" id="GO:0005576">
    <property type="term" value="C:extracellular region"/>
    <property type="evidence" value="ECO:0007669"/>
    <property type="project" value="UniProtKB-SubCell"/>
</dbReference>
<keyword evidence="12 15" id="KW-1015">Disulfide bond</keyword>
<evidence type="ECO:0000313" key="20">
    <source>
        <dbReference type="Proteomes" id="UP001054837"/>
    </source>
</evidence>
<dbReference type="EC" id="3.1.1.4" evidence="4 16"/>
<keyword evidence="9" id="KW-0442">Lipid degradation</keyword>
<dbReference type="PANTHER" id="PTHR11716:SF47">
    <property type="entry name" value="PHOSPHOLIPASE A2-ALPHA"/>
    <property type="match status" value="1"/>
</dbReference>
<evidence type="ECO:0000256" key="4">
    <source>
        <dbReference type="ARBA" id="ARBA00013278"/>
    </source>
</evidence>
<evidence type="ECO:0000256" key="17">
    <source>
        <dbReference type="SAM" id="Phobius"/>
    </source>
</evidence>
<feature type="disulfide bond" evidence="15">
    <location>
        <begin position="239"/>
        <end position="287"/>
    </location>
</feature>
<keyword evidence="17" id="KW-1133">Transmembrane helix</keyword>
<evidence type="ECO:0000256" key="5">
    <source>
        <dbReference type="ARBA" id="ARBA00022525"/>
    </source>
</evidence>
<keyword evidence="5 16" id="KW-0964">Secreted</keyword>
<feature type="transmembrane region" description="Helical" evidence="17">
    <location>
        <begin position="158"/>
        <end position="180"/>
    </location>
</feature>
<evidence type="ECO:0000259" key="18">
    <source>
        <dbReference type="SMART" id="SM00085"/>
    </source>
</evidence>
<evidence type="ECO:0000256" key="6">
    <source>
        <dbReference type="ARBA" id="ARBA00022723"/>
    </source>
</evidence>
<feature type="active site" evidence="13">
    <location>
        <position position="236"/>
    </location>
</feature>